<dbReference type="Gramene" id="evm.model.07.27">
    <property type="protein sequence ID" value="cds.evm.model.07.27"/>
    <property type="gene ID" value="evm.TU.07.27"/>
</dbReference>
<dbReference type="Proteomes" id="UP000596661">
    <property type="component" value="Chromosome 7"/>
</dbReference>
<dbReference type="EnsemblPlants" id="evm.model.07.27">
    <property type="protein sequence ID" value="cds.evm.model.07.27"/>
    <property type="gene ID" value="evm.TU.07.27"/>
</dbReference>
<feature type="compositionally biased region" description="Gly residues" evidence="1">
    <location>
        <begin position="61"/>
        <end position="72"/>
    </location>
</feature>
<evidence type="ECO:0000256" key="1">
    <source>
        <dbReference type="SAM" id="MobiDB-lite"/>
    </source>
</evidence>
<name>A0A803Q4J0_CANSA</name>
<proteinExistence type="predicted"/>
<evidence type="ECO:0000313" key="3">
    <source>
        <dbReference type="Proteomes" id="UP000596661"/>
    </source>
</evidence>
<sequence length="86" mass="9528">MHSNIITSVSTNNITLLNTRGRGRGRGRIRKKLVYVYSREVVIDRLIMMMVRVVVIETSMRGGGRGGDGSEFGGEKGVEDVKEVMT</sequence>
<accession>A0A803Q4J0</accession>
<dbReference type="EMBL" id="UZAU01000626">
    <property type="status" value="NOT_ANNOTATED_CDS"/>
    <property type="molecule type" value="Genomic_DNA"/>
</dbReference>
<dbReference type="AlphaFoldDB" id="A0A803Q4J0"/>
<reference evidence="2" key="2">
    <citation type="submission" date="2021-03" db="UniProtKB">
        <authorList>
            <consortium name="EnsemblPlants"/>
        </authorList>
    </citation>
    <scope>IDENTIFICATION</scope>
</reference>
<organism evidence="2 3">
    <name type="scientific">Cannabis sativa</name>
    <name type="common">Hemp</name>
    <name type="synonym">Marijuana</name>
    <dbReference type="NCBI Taxonomy" id="3483"/>
    <lineage>
        <taxon>Eukaryota</taxon>
        <taxon>Viridiplantae</taxon>
        <taxon>Streptophyta</taxon>
        <taxon>Embryophyta</taxon>
        <taxon>Tracheophyta</taxon>
        <taxon>Spermatophyta</taxon>
        <taxon>Magnoliopsida</taxon>
        <taxon>eudicotyledons</taxon>
        <taxon>Gunneridae</taxon>
        <taxon>Pentapetalae</taxon>
        <taxon>rosids</taxon>
        <taxon>fabids</taxon>
        <taxon>Rosales</taxon>
        <taxon>Cannabaceae</taxon>
        <taxon>Cannabis</taxon>
    </lineage>
</organism>
<protein>
    <submittedName>
        <fullName evidence="2">Uncharacterized protein</fullName>
    </submittedName>
</protein>
<reference evidence="2" key="1">
    <citation type="submission" date="2018-11" db="EMBL/GenBank/DDBJ databases">
        <authorList>
            <person name="Grassa J C."/>
        </authorList>
    </citation>
    <scope>NUCLEOTIDE SEQUENCE [LARGE SCALE GENOMIC DNA]</scope>
</reference>
<feature type="compositionally biased region" description="Basic and acidic residues" evidence="1">
    <location>
        <begin position="73"/>
        <end position="86"/>
    </location>
</feature>
<feature type="region of interest" description="Disordered" evidence="1">
    <location>
        <begin position="61"/>
        <end position="86"/>
    </location>
</feature>
<evidence type="ECO:0000313" key="2">
    <source>
        <dbReference type="EnsemblPlants" id="cds.evm.model.07.27"/>
    </source>
</evidence>
<keyword evidence="3" id="KW-1185">Reference proteome</keyword>